<dbReference type="SUPFAM" id="SSF53756">
    <property type="entry name" value="UDP-Glycosyltransferase/glycogen phosphorylase"/>
    <property type="match status" value="1"/>
</dbReference>
<dbReference type="EMBL" id="UINC01009935">
    <property type="protein sequence ID" value="SVA44404.1"/>
    <property type="molecule type" value="Genomic_DNA"/>
</dbReference>
<accession>A0A381VVU3</accession>
<gene>
    <name evidence="1" type="ORF">METZ01_LOCUS97258</name>
</gene>
<evidence type="ECO:0008006" key="2">
    <source>
        <dbReference type="Google" id="ProtNLM"/>
    </source>
</evidence>
<feature type="non-terminal residue" evidence="1">
    <location>
        <position position="1"/>
    </location>
</feature>
<dbReference type="AlphaFoldDB" id="A0A381VVU3"/>
<sequence length="331" mass="38747">VTFFRSPKEFKEDICLDLPFNFTEPRLASIRHYIYTFYRGKEGYYKKKNGFPPVWEPDGWLDKTFFKCKDLLWRSKVKKAIKEHDLINYDVVHFESGMDFLKDEFFVQALKEKGRKIICHYHGEDLRTRGVMPVIDQLSDLNLTNEVDLLEKHPNIQYLFLPFEFSNTYQKKELNNTIRIAHAPTNRHYKGSASIINTCKMLHDEGLITFDLIENKPHFVAMERKKSADIFIDQVGDKGGWGYGMNSVESLSMGVCTLTEINDTYKSFIPDNPFINITSESLEYKLRSLIQNRSQIIESGNKGYEWVRKKHDISSVARKLYAYYESIGLNP</sequence>
<evidence type="ECO:0000313" key="1">
    <source>
        <dbReference type="EMBL" id="SVA44404.1"/>
    </source>
</evidence>
<proteinExistence type="predicted"/>
<protein>
    <recommendedName>
        <fullName evidence="2">Glycosyltransferase family 1 protein</fullName>
    </recommendedName>
</protein>
<reference evidence="1" key="1">
    <citation type="submission" date="2018-05" db="EMBL/GenBank/DDBJ databases">
        <authorList>
            <person name="Lanie J.A."/>
            <person name="Ng W.-L."/>
            <person name="Kazmierczak K.M."/>
            <person name="Andrzejewski T.M."/>
            <person name="Davidsen T.M."/>
            <person name="Wayne K.J."/>
            <person name="Tettelin H."/>
            <person name="Glass J.I."/>
            <person name="Rusch D."/>
            <person name="Podicherti R."/>
            <person name="Tsui H.-C.T."/>
            <person name="Winkler M.E."/>
        </authorList>
    </citation>
    <scope>NUCLEOTIDE SEQUENCE</scope>
</reference>
<name>A0A381VVU3_9ZZZZ</name>
<organism evidence="1">
    <name type="scientific">marine metagenome</name>
    <dbReference type="NCBI Taxonomy" id="408172"/>
    <lineage>
        <taxon>unclassified sequences</taxon>
        <taxon>metagenomes</taxon>
        <taxon>ecological metagenomes</taxon>
    </lineage>
</organism>